<dbReference type="EMBL" id="CP170721">
    <property type="protein sequence ID" value="XIA18309.1"/>
    <property type="molecule type" value="Genomic_DNA"/>
</dbReference>
<accession>A0AB74USV0</accession>
<evidence type="ECO:0000313" key="1">
    <source>
        <dbReference type="EMBL" id="XIA18309.1"/>
    </source>
</evidence>
<organism evidence="1">
    <name type="scientific">Rhodanobacter sp. FW102-FHT14D07</name>
    <dbReference type="NCBI Taxonomy" id="3351462"/>
    <lineage>
        <taxon>Bacteria</taxon>
        <taxon>Pseudomonadati</taxon>
        <taxon>Pseudomonadota</taxon>
        <taxon>Gammaproteobacteria</taxon>
        <taxon>Lysobacterales</taxon>
        <taxon>Rhodanobacteraceae</taxon>
        <taxon>Rhodanobacter</taxon>
    </lineage>
</organism>
<protein>
    <submittedName>
        <fullName evidence="1">Uncharacterized protein</fullName>
    </submittedName>
</protein>
<sequence length="156" mass="16877">MMLMAVTMPVNYDNGASITYAQPAPQARSEWTGDAFNPAHLFEASLRQRLAELKSLVAGWDGEGAESISTLTLQQAQSVGLRLLNRTPPPEITPNAGDTLTFEWESDAGSALLEIGHTTYSFLMKTKSGKRTTDMGSLGNITDIDNLGSLVQRALF</sequence>
<gene>
    <name evidence="1" type="ORF">ACFYG5_17400</name>
</gene>
<name>A0AB74USV0_9GAMM</name>
<proteinExistence type="predicted"/>
<dbReference type="RefSeq" id="WP_395120548.1">
    <property type="nucleotide sequence ID" value="NZ_CP170721.1"/>
</dbReference>
<reference evidence="1" key="1">
    <citation type="submission" date="2024-10" db="EMBL/GenBank/DDBJ databases">
        <authorList>
            <person name="Lesea H.P."/>
            <person name="Kuehl J.V."/>
            <person name="Chandonia J.-M."/>
        </authorList>
    </citation>
    <scope>NUCLEOTIDE SEQUENCE</scope>
    <source>
        <strain evidence="1">FW102-FHT14D07</strain>
    </source>
</reference>
<dbReference type="AlphaFoldDB" id="A0AB74USV0"/>